<dbReference type="SUPFAM" id="SSF49785">
    <property type="entry name" value="Galactose-binding domain-like"/>
    <property type="match status" value="1"/>
</dbReference>
<accession>A0A7W8JW93</accession>
<evidence type="ECO:0000313" key="18">
    <source>
        <dbReference type="EMBL" id="MBB5364386.1"/>
    </source>
</evidence>
<feature type="domain" description="HYDIN/VesB/CFA65-like Ig-like" evidence="17">
    <location>
        <begin position="91"/>
        <end position="170"/>
    </location>
</feature>
<evidence type="ECO:0000256" key="7">
    <source>
        <dbReference type="ARBA" id="ARBA00022729"/>
    </source>
</evidence>
<evidence type="ECO:0000256" key="8">
    <source>
        <dbReference type="ARBA" id="ARBA00022824"/>
    </source>
</evidence>
<comment type="similarity">
    <text evidence="4">Belongs to the malectin family.</text>
</comment>
<evidence type="ECO:0000256" key="3">
    <source>
        <dbReference type="ARBA" id="ARBA00004496"/>
    </source>
</evidence>
<evidence type="ECO:0000259" key="16">
    <source>
        <dbReference type="Pfam" id="PF11721"/>
    </source>
</evidence>
<proteinExistence type="inferred from homology"/>
<evidence type="ECO:0000256" key="1">
    <source>
        <dbReference type="ARBA" id="ARBA00004115"/>
    </source>
</evidence>
<dbReference type="PANTHER" id="PTHR13460">
    <property type="match status" value="1"/>
</dbReference>
<evidence type="ECO:0000256" key="2">
    <source>
        <dbReference type="ARBA" id="ARBA00004138"/>
    </source>
</evidence>
<comment type="subcellular location">
    <subcellularLocation>
        <location evidence="2">Cell projection</location>
        <location evidence="2">Cilium</location>
    </subcellularLocation>
    <subcellularLocation>
        <location evidence="3">Cytoplasm</location>
    </subcellularLocation>
    <subcellularLocation>
        <location evidence="1">Endoplasmic reticulum membrane</location>
        <topology evidence="1">Single-pass type I membrane protein</topology>
    </subcellularLocation>
</comment>
<evidence type="ECO:0000256" key="5">
    <source>
        <dbReference type="ARBA" id="ARBA00022490"/>
    </source>
</evidence>
<dbReference type="GO" id="GO:0005737">
    <property type="term" value="C:cytoplasm"/>
    <property type="evidence" value="ECO:0007669"/>
    <property type="project" value="UniProtKB-SubCell"/>
</dbReference>
<feature type="region of interest" description="Disordered" evidence="15">
    <location>
        <begin position="31"/>
        <end position="57"/>
    </location>
</feature>
<evidence type="ECO:0008006" key="20">
    <source>
        <dbReference type="Google" id="ProtNLM"/>
    </source>
</evidence>
<dbReference type="EMBL" id="JACHFL010000010">
    <property type="protein sequence ID" value="MBB5364386.1"/>
    <property type="molecule type" value="Genomic_DNA"/>
</dbReference>
<evidence type="ECO:0000256" key="11">
    <source>
        <dbReference type="ARBA" id="ARBA00023136"/>
    </source>
</evidence>
<evidence type="ECO:0000256" key="4">
    <source>
        <dbReference type="ARBA" id="ARBA00009141"/>
    </source>
</evidence>
<keyword evidence="19" id="KW-1185">Reference proteome</keyword>
<keyword evidence="14" id="KW-0119">Carbohydrate metabolism</keyword>
<keyword evidence="8" id="KW-0256">Endoplasmic reticulum</keyword>
<keyword evidence="7" id="KW-0732">Signal</keyword>
<reference evidence="18 19" key="1">
    <citation type="submission" date="2020-08" db="EMBL/GenBank/DDBJ databases">
        <title>Genomic Encyclopedia of Type Strains, Phase IV (KMG-IV): sequencing the most valuable type-strain genomes for metagenomic binning, comparative biology and taxonomic classification.</title>
        <authorList>
            <person name="Goeker M."/>
        </authorList>
    </citation>
    <scope>NUCLEOTIDE SEQUENCE [LARGE SCALE GENOMIC DNA]</scope>
    <source>
        <strain evidence="18 19">DSM 27939</strain>
    </source>
</reference>
<dbReference type="Gene3D" id="2.60.120.430">
    <property type="entry name" value="Galactose-binding lectin"/>
    <property type="match status" value="1"/>
</dbReference>
<dbReference type="GO" id="GO:0030246">
    <property type="term" value="F:carbohydrate binding"/>
    <property type="evidence" value="ECO:0007669"/>
    <property type="project" value="InterPro"/>
</dbReference>
<dbReference type="AlphaFoldDB" id="A0A7W8JW93"/>
<evidence type="ECO:0000256" key="10">
    <source>
        <dbReference type="ARBA" id="ARBA00023069"/>
    </source>
</evidence>
<keyword evidence="10" id="KW-0969">Cilium</keyword>
<dbReference type="InterPro" id="IPR021720">
    <property type="entry name" value="Malectin_dom"/>
</dbReference>
<protein>
    <recommendedName>
        <fullName evidence="20">Malectin domain-containing protein</fullName>
    </recommendedName>
</protein>
<dbReference type="InterPro" id="IPR013783">
    <property type="entry name" value="Ig-like_fold"/>
</dbReference>
<name>A0A7W8JW93_9DEIO</name>
<dbReference type="PANTHER" id="PTHR13460:SF0">
    <property type="entry name" value="MALECTIN"/>
    <property type="match status" value="1"/>
</dbReference>
<evidence type="ECO:0000256" key="12">
    <source>
        <dbReference type="ARBA" id="ARBA00023180"/>
    </source>
</evidence>
<gene>
    <name evidence="18" type="ORF">HNQ08_003498</name>
</gene>
<dbReference type="Pfam" id="PF22544">
    <property type="entry name" value="HYDIN_VesB_CFA65-like_Ig"/>
    <property type="match status" value="1"/>
</dbReference>
<evidence type="ECO:0000256" key="14">
    <source>
        <dbReference type="ARBA" id="ARBA00023277"/>
    </source>
</evidence>
<feature type="domain" description="Malectin" evidence="16">
    <location>
        <begin position="394"/>
        <end position="540"/>
    </location>
</feature>
<dbReference type="GO" id="GO:0016020">
    <property type="term" value="C:membrane"/>
    <property type="evidence" value="ECO:0007669"/>
    <property type="project" value="TreeGrafter"/>
</dbReference>
<dbReference type="Gene3D" id="2.60.40.10">
    <property type="entry name" value="Immunoglobulins"/>
    <property type="match status" value="1"/>
</dbReference>
<dbReference type="InterPro" id="IPR039155">
    <property type="entry name" value="MLEC"/>
</dbReference>
<dbReference type="RefSeq" id="WP_184134753.1">
    <property type="nucleotide sequence ID" value="NZ_JACHFL010000010.1"/>
</dbReference>
<comment type="caution">
    <text evidence="18">The sequence shown here is derived from an EMBL/GenBank/DDBJ whole genome shotgun (WGS) entry which is preliminary data.</text>
</comment>
<keyword evidence="12" id="KW-0325">Glycoprotein</keyword>
<dbReference type="InterPro" id="IPR053879">
    <property type="entry name" value="HYDIN_VesB_CFA65-like_Ig"/>
</dbReference>
<keyword evidence="11" id="KW-0472">Membrane</keyword>
<evidence type="ECO:0000256" key="9">
    <source>
        <dbReference type="ARBA" id="ARBA00022989"/>
    </source>
</evidence>
<keyword evidence="5" id="KW-0963">Cytoplasm</keyword>
<sequence length="555" mass="59564">MTHPNAPLVRPELRVARRWMTAALLLTLAACGTPPTPSSGPPPASTPPTPTPTSAPPQVHLANLATVPYADRLVFNRIQNPNPSIPNVVHDTNVLRLSNTGGQPLVISALKVQDAWRLDNPPNLPLTLAPGASQELTLRFTATNTGYHSGSLTIASNDPSTPNRMVELRGLWQDHSEDNQEPALQDIVKALGYRINLVGSPVTETGNTALSNYLAVRQNGVVKPQGEEVISAYWQRADETQPVQVTQVASYHTQGDASTLRWYAQVNTGNEPLHTILTTAGNDAQSLLPHQNGSAQLASGSFVPASATSSAVATFGFKVDAEWSDPVKNGQTADVNHGCPRPCGQHLRFWPVRDRAGQRVSGQYLLVVDYAGINYDYQDQMYVISNLRPAPLLIDVGTSSGYTDPAGNVWRPDRDQNGVATYTPSTAIAEPSTAYTGAIAGTLNPQLYRTYRGNVGTSTPQDQRLLNFDIPVGNGTYQVKLHFADLAWTQAGKRVFDVSIENQLRVPNLDIAGQVGGKAALVVPVDVQVADGLLSLSLKASVDFPSIAGIEITPH</sequence>
<evidence type="ECO:0000256" key="6">
    <source>
        <dbReference type="ARBA" id="ARBA00022692"/>
    </source>
</evidence>
<evidence type="ECO:0000259" key="17">
    <source>
        <dbReference type="Pfam" id="PF22544"/>
    </source>
</evidence>
<keyword evidence="9" id="KW-1133">Transmembrane helix</keyword>
<organism evidence="18 19">
    <name type="scientific">Deinococcus humi</name>
    <dbReference type="NCBI Taxonomy" id="662880"/>
    <lineage>
        <taxon>Bacteria</taxon>
        <taxon>Thermotogati</taxon>
        <taxon>Deinococcota</taxon>
        <taxon>Deinococci</taxon>
        <taxon>Deinococcales</taxon>
        <taxon>Deinococcaceae</taxon>
        <taxon>Deinococcus</taxon>
    </lineage>
</organism>
<keyword evidence="13" id="KW-0966">Cell projection</keyword>
<evidence type="ECO:0000256" key="15">
    <source>
        <dbReference type="SAM" id="MobiDB-lite"/>
    </source>
</evidence>
<keyword evidence="6" id="KW-0812">Transmembrane</keyword>
<evidence type="ECO:0000313" key="19">
    <source>
        <dbReference type="Proteomes" id="UP000552709"/>
    </source>
</evidence>
<dbReference type="InterPro" id="IPR008979">
    <property type="entry name" value="Galactose-bd-like_sf"/>
</dbReference>
<evidence type="ECO:0000256" key="13">
    <source>
        <dbReference type="ARBA" id="ARBA00023273"/>
    </source>
</evidence>
<dbReference type="Pfam" id="PF11721">
    <property type="entry name" value="Malectin"/>
    <property type="match status" value="1"/>
</dbReference>
<dbReference type="Proteomes" id="UP000552709">
    <property type="component" value="Unassembled WGS sequence"/>
</dbReference>
<feature type="compositionally biased region" description="Pro residues" evidence="15">
    <location>
        <begin position="34"/>
        <end position="55"/>
    </location>
</feature>